<name>A0A9X1P2H9_9HYPH</name>
<feature type="domain" description="Cytochrome c" evidence="11">
    <location>
        <begin position="313"/>
        <end position="400"/>
    </location>
</feature>
<dbReference type="GO" id="GO:0016614">
    <property type="term" value="F:oxidoreductase activity, acting on CH-OH group of donors"/>
    <property type="evidence" value="ECO:0007669"/>
    <property type="project" value="InterPro"/>
</dbReference>
<evidence type="ECO:0000313" key="12">
    <source>
        <dbReference type="EMBL" id="MCE7030187.1"/>
    </source>
</evidence>
<keyword evidence="6" id="KW-0677">Repeat</keyword>
<feature type="binding site" description="axial binding residue" evidence="10">
    <location>
        <position position="330"/>
    </location>
    <ligand>
        <name>heme c</name>
        <dbReference type="ChEBI" id="CHEBI:61717"/>
        <label>3</label>
    </ligand>
    <ligandPart>
        <name>Fe</name>
        <dbReference type="ChEBI" id="CHEBI:18248"/>
    </ligandPart>
</feature>
<feature type="binding site" description="covalent" evidence="9">
    <location>
        <position position="59"/>
    </location>
    <ligand>
        <name>heme c</name>
        <dbReference type="ChEBI" id="CHEBI:61717"/>
        <label>1</label>
    </ligand>
</feature>
<keyword evidence="2" id="KW-1003">Cell membrane</keyword>
<dbReference type="AlphaFoldDB" id="A0A9X1P2H9"/>
<evidence type="ECO:0000259" key="11">
    <source>
        <dbReference type="PROSITE" id="PS51007"/>
    </source>
</evidence>
<feature type="binding site" description="covalent" evidence="9">
    <location>
        <position position="56"/>
    </location>
    <ligand>
        <name>heme c</name>
        <dbReference type="ChEBI" id="CHEBI:61717"/>
        <label>1</label>
    </ligand>
</feature>
<keyword evidence="7 10" id="KW-0408">Iron</keyword>
<dbReference type="GO" id="GO:0009055">
    <property type="term" value="F:electron transfer activity"/>
    <property type="evidence" value="ECO:0007669"/>
    <property type="project" value="InterPro"/>
</dbReference>
<accession>A0A9X1P2H9</accession>
<evidence type="ECO:0000256" key="3">
    <source>
        <dbReference type="ARBA" id="ARBA00022617"/>
    </source>
</evidence>
<protein>
    <submittedName>
        <fullName evidence="12">C-type cytochrome</fullName>
    </submittedName>
</protein>
<dbReference type="InterPro" id="IPR014353">
    <property type="entry name" value="Membr-bd_ADH_cyt_c"/>
</dbReference>
<evidence type="ECO:0000256" key="8">
    <source>
        <dbReference type="ARBA" id="ARBA00023136"/>
    </source>
</evidence>
<dbReference type="InterPro" id="IPR036909">
    <property type="entry name" value="Cyt_c-like_dom_sf"/>
</dbReference>
<keyword evidence="8" id="KW-0472">Membrane</keyword>
<proteinExistence type="predicted"/>
<dbReference type="PROSITE" id="PS51007">
    <property type="entry name" value="CYTC"/>
    <property type="match status" value="3"/>
</dbReference>
<dbReference type="PANTHER" id="PTHR35008:SF8">
    <property type="entry name" value="ALCOHOL DEHYDROGENASE CYTOCHROME C SUBUNIT"/>
    <property type="match status" value="1"/>
</dbReference>
<sequence>MKILISALVVIVVLAGAALAYALGPSAIATVERPMPESFSGAEVKRGAELARLGYCNTCHTVRGGDPYAGGYAIETSFGTIYSTNITPDEETGIGRWSQEAFSRSLREGLDREGHHLYPAFPYTHFTKLTDQDARALYAFFMTRTPIRRSPRENDLPFPLNWRPVLAGWKLFFFDSGRFEPDGNASDTVNHGAYLVEGLSHCGACHTPRNFLQAEKRDDFLRGGEAEGWTAPAIAGDLPTPKGWTEAGLKSYLTGSFTADHGVAAGPMQPVAENLAAVPAADVEAIAAYVLPKMRSGAGKLAPAAATSEQGGNGNDEGRVLYAGLCASCHEASSPARRAHGMNLADSSALNEATSRNFVNFVLAGVQPPEGRAGSFMPALAGSLTDEQLTVLAAYLRHAKAGLRPWDDLGKTISNVRETMRRADAEPQR</sequence>
<dbReference type="InterPro" id="IPR009056">
    <property type="entry name" value="Cyt_c-like_dom"/>
</dbReference>
<feature type="domain" description="Cytochrome c" evidence="11">
    <location>
        <begin position="42"/>
        <end position="145"/>
    </location>
</feature>
<feature type="binding site" description="axial binding residue" evidence="10">
    <location>
        <position position="206"/>
    </location>
    <ligand>
        <name>heme c</name>
        <dbReference type="ChEBI" id="CHEBI:61717"/>
        <label>2</label>
    </ligand>
    <ligandPart>
        <name>Fe</name>
        <dbReference type="ChEBI" id="CHEBI:18248"/>
    </ligandPart>
</feature>
<evidence type="ECO:0000256" key="10">
    <source>
        <dbReference type="PIRSR" id="PIRSR000018-51"/>
    </source>
</evidence>
<dbReference type="Pfam" id="PF00034">
    <property type="entry name" value="Cytochrom_C"/>
    <property type="match status" value="1"/>
</dbReference>
<evidence type="ECO:0000256" key="5">
    <source>
        <dbReference type="ARBA" id="ARBA00022729"/>
    </source>
</evidence>
<dbReference type="Pfam" id="PF13442">
    <property type="entry name" value="Cytochrome_CBB3"/>
    <property type="match status" value="1"/>
</dbReference>
<keyword evidence="5" id="KW-0732">Signal</keyword>
<comment type="caution">
    <text evidence="12">The sequence shown here is derived from an EMBL/GenBank/DDBJ whole genome shotgun (WGS) entry which is preliminary data.</text>
</comment>
<dbReference type="RefSeq" id="WP_233721265.1">
    <property type="nucleotide sequence ID" value="NZ_JAJUWU010000021.1"/>
</dbReference>
<dbReference type="PIRSF" id="PIRSF000018">
    <property type="entry name" value="Mb_ADH_cyt_c"/>
    <property type="match status" value="1"/>
</dbReference>
<feature type="binding site" description="covalent" evidence="9">
    <location>
        <position position="329"/>
    </location>
    <ligand>
        <name>heme c</name>
        <dbReference type="ChEBI" id="CHEBI:61717"/>
        <label>3</label>
    </ligand>
</feature>
<feature type="binding site" description="covalent" evidence="9">
    <location>
        <position position="205"/>
    </location>
    <ligand>
        <name>heme c</name>
        <dbReference type="ChEBI" id="CHEBI:61717"/>
        <label>2</label>
    </ligand>
</feature>
<keyword evidence="4 10" id="KW-0479">Metal-binding</keyword>
<dbReference type="GO" id="GO:0005886">
    <property type="term" value="C:plasma membrane"/>
    <property type="evidence" value="ECO:0007669"/>
    <property type="project" value="UniProtKB-SubCell"/>
</dbReference>
<feature type="binding site" description="covalent" evidence="9">
    <location>
        <position position="202"/>
    </location>
    <ligand>
        <name>heme c</name>
        <dbReference type="ChEBI" id="CHEBI:61717"/>
        <label>2</label>
    </ligand>
</feature>
<keyword evidence="3 9" id="KW-0349">Heme</keyword>
<dbReference type="SUPFAM" id="SSF46626">
    <property type="entry name" value="Cytochrome c"/>
    <property type="match status" value="3"/>
</dbReference>
<feature type="binding site" description="axial binding residue" evidence="10">
    <location>
        <position position="60"/>
    </location>
    <ligand>
        <name>heme c</name>
        <dbReference type="ChEBI" id="CHEBI:61717"/>
        <label>1</label>
    </ligand>
    <ligandPart>
        <name>Fe</name>
        <dbReference type="ChEBI" id="CHEBI:18248"/>
    </ligandPart>
</feature>
<dbReference type="EMBL" id="JAJUWU010000021">
    <property type="protein sequence ID" value="MCE7030187.1"/>
    <property type="molecule type" value="Genomic_DNA"/>
</dbReference>
<dbReference type="Gene3D" id="1.10.760.10">
    <property type="entry name" value="Cytochrome c-like domain"/>
    <property type="match status" value="2"/>
</dbReference>
<comment type="subcellular location">
    <subcellularLocation>
        <location evidence="1">Cell membrane</location>
    </subcellularLocation>
</comment>
<feature type="binding site" description="covalent" evidence="9">
    <location>
        <position position="326"/>
    </location>
    <ligand>
        <name>heme c</name>
        <dbReference type="ChEBI" id="CHEBI:61717"/>
        <label>3</label>
    </ligand>
</feature>
<dbReference type="Proteomes" id="UP001139035">
    <property type="component" value="Unassembled WGS sequence"/>
</dbReference>
<dbReference type="GO" id="GO:0020037">
    <property type="term" value="F:heme binding"/>
    <property type="evidence" value="ECO:0007669"/>
    <property type="project" value="InterPro"/>
</dbReference>
<comment type="cofactor">
    <cofactor evidence="9">
        <name>heme c</name>
        <dbReference type="ChEBI" id="CHEBI:61717"/>
    </cofactor>
    <text evidence="9">Binds 3 heme c groups covalently per subunit.</text>
</comment>
<organism evidence="12 13">
    <name type="scientific">Jiella avicenniae</name>
    <dbReference type="NCBI Taxonomy" id="2907202"/>
    <lineage>
        <taxon>Bacteria</taxon>
        <taxon>Pseudomonadati</taxon>
        <taxon>Pseudomonadota</taxon>
        <taxon>Alphaproteobacteria</taxon>
        <taxon>Hyphomicrobiales</taxon>
        <taxon>Aurantimonadaceae</taxon>
        <taxon>Jiella</taxon>
    </lineage>
</organism>
<evidence type="ECO:0000256" key="6">
    <source>
        <dbReference type="ARBA" id="ARBA00022737"/>
    </source>
</evidence>
<evidence type="ECO:0000256" key="7">
    <source>
        <dbReference type="ARBA" id="ARBA00023004"/>
    </source>
</evidence>
<evidence type="ECO:0000256" key="1">
    <source>
        <dbReference type="ARBA" id="ARBA00004236"/>
    </source>
</evidence>
<dbReference type="PANTHER" id="PTHR35008">
    <property type="entry name" value="BLL4482 PROTEIN-RELATED"/>
    <property type="match status" value="1"/>
</dbReference>
<keyword evidence="13" id="KW-1185">Reference proteome</keyword>
<evidence type="ECO:0000256" key="4">
    <source>
        <dbReference type="ARBA" id="ARBA00022723"/>
    </source>
</evidence>
<evidence type="ECO:0000256" key="9">
    <source>
        <dbReference type="PIRSR" id="PIRSR000018-50"/>
    </source>
</evidence>
<feature type="domain" description="Cytochrome c" evidence="11">
    <location>
        <begin position="187"/>
        <end position="294"/>
    </location>
</feature>
<reference evidence="12" key="1">
    <citation type="submission" date="2022-01" db="EMBL/GenBank/DDBJ databases">
        <title>Jiella avicenniae sp. nov., a novel endophytic bacterium isolated from bark of Avicennia marina.</title>
        <authorList>
            <person name="Tuo L."/>
        </authorList>
    </citation>
    <scope>NUCLEOTIDE SEQUENCE</scope>
    <source>
        <strain evidence="12">CBK1P-4</strain>
    </source>
</reference>
<dbReference type="InterPro" id="IPR051459">
    <property type="entry name" value="Cytochrome_c-type_DH"/>
</dbReference>
<evidence type="ECO:0000313" key="13">
    <source>
        <dbReference type="Proteomes" id="UP001139035"/>
    </source>
</evidence>
<dbReference type="GO" id="GO:0005506">
    <property type="term" value="F:iron ion binding"/>
    <property type="evidence" value="ECO:0007669"/>
    <property type="project" value="InterPro"/>
</dbReference>
<evidence type="ECO:0000256" key="2">
    <source>
        <dbReference type="ARBA" id="ARBA00022475"/>
    </source>
</evidence>
<gene>
    <name evidence="12" type="ORF">LZD57_19535</name>
</gene>